<name>A0A3N4HMB8_ASCIM</name>
<dbReference type="EMBL" id="ML119828">
    <property type="protein sequence ID" value="RPA73231.1"/>
    <property type="molecule type" value="Genomic_DNA"/>
</dbReference>
<organism evidence="1 2">
    <name type="scientific">Ascobolus immersus RN42</name>
    <dbReference type="NCBI Taxonomy" id="1160509"/>
    <lineage>
        <taxon>Eukaryota</taxon>
        <taxon>Fungi</taxon>
        <taxon>Dikarya</taxon>
        <taxon>Ascomycota</taxon>
        <taxon>Pezizomycotina</taxon>
        <taxon>Pezizomycetes</taxon>
        <taxon>Pezizales</taxon>
        <taxon>Ascobolaceae</taxon>
        <taxon>Ascobolus</taxon>
    </lineage>
</organism>
<gene>
    <name evidence="1" type="ORF">BJ508DRAFT_341629</name>
</gene>
<reference evidence="1 2" key="1">
    <citation type="journal article" date="2018" name="Nat. Ecol. Evol.">
        <title>Pezizomycetes genomes reveal the molecular basis of ectomycorrhizal truffle lifestyle.</title>
        <authorList>
            <person name="Murat C."/>
            <person name="Payen T."/>
            <person name="Noel B."/>
            <person name="Kuo A."/>
            <person name="Morin E."/>
            <person name="Chen J."/>
            <person name="Kohler A."/>
            <person name="Krizsan K."/>
            <person name="Balestrini R."/>
            <person name="Da Silva C."/>
            <person name="Montanini B."/>
            <person name="Hainaut M."/>
            <person name="Levati E."/>
            <person name="Barry K.W."/>
            <person name="Belfiori B."/>
            <person name="Cichocki N."/>
            <person name="Clum A."/>
            <person name="Dockter R.B."/>
            <person name="Fauchery L."/>
            <person name="Guy J."/>
            <person name="Iotti M."/>
            <person name="Le Tacon F."/>
            <person name="Lindquist E.A."/>
            <person name="Lipzen A."/>
            <person name="Malagnac F."/>
            <person name="Mello A."/>
            <person name="Molinier V."/>
            <person name="Miyauchi S."/>
            <person name="Poulain J."/>
            <person name="Riccioni C."/>
            <person name="Rubini A."/>
            <person name="Sitrit Y."/>
            <person name="Splivallo R."/>
            <person name="Traeger S."/>
            <person name="Wang M."/>
            <person name="Zifcakova L."/>
            <person name="Wipf D."/>
            <person name="Zambonelli A."/>
            <person name="Paolocci F."/>
            <person name="Nowrousian M."/>
            <person name="Ottonello S."/>
            <person name="Baldrian P."/>
            <person name="Spatafora J.W."/>
            <person name="Henrissat B."/>
            <person name="Nagy L.G."/>
            <person name="Aury J.M."/>
            <person name="Wincker P."/>
            <person name="Grigoriev I.V."/>
            <person name="Bonfante P."/>
            <person name="Martin F.M."/>
        </authorList>
    </citation>
    <scope>NUCLEOTIDE SEQUENCE [LARGE SCALE GENOMIC DNA]</scope>
    <source>
        <strain evidence="1 2">RN42</strain>
    </source>
</reference>
<proteinExistence type="predicted"/>
<evidence type="ECO:0000313" key="2">
    <source>
        <dbReference type="Proteomes" id="UP000275078"/>
    </source>
</evidence>
<accession>A0A3N4HMB8</accession>
<dbReference type="AlphaFoldDB" id="A0A3N4HMB8"/>
<sequence length="770" mass="85435">MSSSRDINTWLEAVTRAPPLPVLEQTLPPDVPPGLLSERFKTKTATASQSGTAGSLVDPTDSANPSISWLPFTTPVHESDYDELTIGSEVEALLRSHPSCAFFDNEADCKVQHLRFPQVGSPLHKLRMSLSLVRFGPVTLPDSSFSRYHTYLVRYARPIDPESKREVVARLKGELSTMEYIRRVNIFATNASVRASTRFPPAISEVTIPVPTVVDFNIGTGSDGVEPIPYFIIMELNSASESIRPLVACERLAKSAMPDDGGYSEPFTLLGVASVVACRALAKQIARYQLLLYHIGQLPADDLAKAGLRFHSEGRVGGDSSQPLFGSVFLDNFENYIRDCATGASSERNGAGLRACKGKWRLRTPIPKIDEVLDLGEKPERSQGPYRNIWEWSIARLKRVKRLVSYMQRKAQENLERVPDFQTDDNSDDDMDSISGDYDGFEEVYDDPSAGFRFESMFDPDIGDLEEPAILQLPARLQLDTSNSGTGGMDGMTFLGGIVTLEAELSAWKQLQPVLDRLESVISDLRQLAKSLNLTSDEAADRPSSRGTIQPFGGWDDGTLLIDTKNNKIVAVVDWQCASTVPSWRLGLPPTIFHGPTIPSPDEILNKSTVAGTRRLQMQALQTKLRKAYNATLATFFQSNGISKSKVHHFSFFVGINLETYPGNHIMSWSSEPWDIIFARDVDLFLVACEGAVQRGRPHGPGYLEGYIAHTQIRKHVEDWLTMIEKHLAQVRARSIDSHSESMIHRSYEAFLAKMFCKQPAGLPLNDEPV</sequence>
<protein>
    <submittedName>
        <fullName evidence="1">Uncharacterized protein</fullName>
    </submittedName>
</protein>
<evidence type="ECO:0000313" key="1">
    <source>
        <dbReference type="EMBL" id="RPA73231.1"/>
    </source>
</evidence>
<keyword evidence="2" id="KW-1185">Reference proteome</keyword>
<dbReference type="Proteomes" id="UP000275078">
    <property type="component" value="Unassembled WGS sequence"/>
</dbReference>